<sequence length="505" mass="55705">MADNLGMAEAISSIDTIASGTARVANSIYRLSGQVGAAAPELEDFARCIGDYSSVVSLTLNSLLLECPRQRAQLTSIWGYLSQHQIIERLEDQSRQIEKSIKRIKPRLKALRSKLGWMGKVRWSSRRAEVQALKLELESMKTTILVVHLTVNLEAATRNGRYLEVKVVKMQLKALVKALRMMRRRMMRFPDMKHDFNIMHGSQSSMIDLAESMTRSGGAASSVHAPSVHSKRHKRRRSPIATPGDPTFSFRPQRATPAVVVTPPPVVIPPENISYSVWSQPQQSRRSPSSGDPPLSTTHTDEGRSRTSSRNSRPASGQSVRERVRTPTIVVEDVDSPPAPTNSSRPHVVFEQPPNASPIEGSSRDHEETRDSGRRSRNSDGPAIPSQPTIFSKRATGFHTGRIRGKVVIGTVIPDLESNIIAERLARELGVVIEPLGELTGPLTFALSDGGSVSSIGNASFRWREDTEDSAGFTMHCAVVRHNIGSMELVLGRPFVHKQRAKYAK</sequence>
<protein>
    <submittedName>
        <fullName evidence="2">Uncharacterized protein</fullName>
    </submittedName>
</protein>
<dbReference type="STRING" id="1849047.A0A3D8SF11"/>
<comment type="caution">
    <text evidence="2">The sequence shown here is derived from an EMBL/GenBank/DDBJ whole genome shotgun (WGS) entry which is preliminary data.</text>
</comment>
<dbReference type="OrthoDB" id="4849252at2759"/>
<feature type="compositionally biased region" description="Basic residues" evidence="1">
    <location>
        <begin position="229"/>
        <end position="238"/>
    </location>
</feature>
<organism evidence="2 3">
    <name type="scientific">Coleophoma cylindrospora</name>
    <dbReference type="NCBI Taxonomy" id="1849047"/>
    <lineage>
        <taxon>Eukaryota</taxon>
        <taxon>Fungi</taxon>
        <taxon>Dikarya</taxon>
        <taxon>Ascomycota</taxon>
        <taxon>Pezizomycotina</taxon>
        <taxon>Leotiomycetes</taxon>
        <taxon>Helotiales</taxon>
        <taxon>Dermateaceae</taxon>
        <taxon>Coleophoma</taxon>
    </lineage>
</organism>
<evidence type="ECO:0000256" key="1">
    <source>
        <dbReference type="SAM" id="MobiDB-lite"/>
    </source>
</evidence>
<gene>
    <name evidence="2" type="ORF">BP6252_02381</name>
</gene>
<feature type="region of interest" description="Disordered" evidence="1">
    <location>
        <begin position="277"/>
        <end position="397"/>
    </location>
</feature>
<dbReference type="Proteomes" id="UP000256645">
    <property type="component" value="Unassembled WGS sequence"/>
</dbReference>
<name>A0A3D8SF11_9HELO</name>
<feature type="compositionally biased region" description="Low complexity" evidence="1">
    <location>
        <begin position="279"/>
        <end position="290"/>
    </location>
</feature>
<keyword evidence="3" id="KW-1185">Reference proteome</keyword>
<dbReference type="EMBL" id="PDLM01000002">
    <property type="protein sequence ID" value="RDW84791.1"/>
    <property type="molecule type" value="Genomic_DNA"/>
</dbReference>
<proteinExistence type="predicted"/>
<feature type="compositionally biased region" description="Basic and acidic residues" evidence="1">
    <location>
        <begin position="362"/>
        <end position="378"/>
    </location>
</feature>
<feature type="region of interest" description="Disordered" evidence="1">
    <location>
        <begin position="212"/>
        <end position="256"/>
    </location>
</feature>
<reference evidence="2 3" key="1">
    <citation type="journal article" date="2018" name="IMA Fungus">
        <title>IMA Genome-F 9: Draft genome sequence of Annulohypoxylon stygium, Aspergillus mulundensis, Berkeleyomyces basicola (syn. Thielaviopsis basicola), Ceratocystis smalleyi, two Cercospora beticola strains, Coleophoma cylindrospora, Fusarium fracticaudum, Phialophora cf. hyalina, and Morchella septimelata.</title>
        <authorList>
            <person name="Wingfield B.D."/>
            <person name="Bills G.F."/>
            <person name="Dong Y."/>
            <person name="Huang W."/>
            <person name="Nel W.J."/>
            <person name="Swalarsk-Parry B.S."/>
            <person name="Vaghefi N."/>
            <person name="Wilken P.M."/>
            <person name="An Z."/>
            <person name="de Beer Z.W."/>
            <person name="De Vos L."/>
            <person name="Chen L."/>
            <person name="Duong T.A."/>
            <person name="Gao Y."/>
            <person name="Hammerbacher A."/>
            <person name="Kikkert J.R."/>
            <person name="Li Y."/>
            <person name="Li H."/>
            <person name="Li K."/>
            <person name="Li Q."/>
            <person name="Liu X."/>
            <person name="Ma X."/>
            <person name="Naidoo K."/>
            <person name="Pethybridge S.J."/>
            <person name="Sun J."/>
            <person name="Steenkamp E.T."/>
            <person name="van der Nest M.A."/>
            <person name="van Wyk S."/>
            <person name="Wingfield M.J."/>
            <person name="Xiong C."/>
            <person name="Yue Q."/>
            <person name="Zhang X."/>
        </authorList>
    </citation>
    <scope>NUCLEOTIDE SEQUENCE [LARGE SCALE GENOMIC DNA]</scope>
    <source>
        <strain evidence="2 3">BP6252</strain>
    </source>
</reference>
<feature type="compositionally biased region" description="Polar residues" evidence="1">
    <location>
        <begin position="306"/>
        <end position="319"/>
    </location>
</feature>
<evidence type="ECO:0000313" key="3">
    <source>
        <dbReference type="Proteomes" id="UP000256645"/>
    </source>
</evidence>
<accession>A0A3D8SF11</accession>
<feature type="compositionally biased region" description="Low complexity" evidence="1">
    <location>
        <begin position="216"/>
        <end position="228"/>
    </location>
</feature>
<dbReference type="AlphaFoldDB" id="A0A3D8SF11"/>
<evidence type="ECO:0000313" key="2">
    <source>
        <dbReference type="EMBL" id="RDW84791.1"/>
    </source>
</evidence>